<dbReference type="PANTHER" id="PTHR36451:SF1">
    <property type="entry name" value="OMEGA-HYDROXY-BETA-DIHYDROMENAQUINONE-9 SULFOTRANSFERASE STF3"/>
    <property type="match status" value="1"/>
</dbReference>
<dbReference type="Gene3D" id="3.40.50.300">
    <property type="entry name" value="P-loop containing nucleotide triphosphate hydrolases"/>
    <property type="match status" value="1"/>
</dbReference>
<dbReference type="Proteomes" id="UP000675409">
    <property type="component" value="Unassembled WGS sequence"/>
</dbReference>
<name>A0ABS1LQW2_9MICO</name>
<sequence>MYLDRQRYVRQSSSEATGRATACPRGRTTCHAECTRRAIVSRTTTTRASRVLNTVFAPAIRGRDDPAGAWAKAVAQADEELGVQDPELADSIGRVFASIVEEPRLTPLGWFFALSVVRDRYANRLRIKKVLAEHPEAAAEQIKNPVFVLGLPRTATTLTHKVLAASPEHRGPRAWEMTFTGLEDPEVARRESKRFDQNIKIVTRLFAPGLKHIHPIRAEDPEESLVLMPHGTFWPLFHGSMHSYRDWYANRSEAELAGDYECLKQGLQVLQHGREPKRWILKYPAHLNDMPVIKKVFPDATFVWTHRDPATVVGSACSLVETLWAPYQREPDPREVGRLIMESMVTWVDNALEARLSLPPSSIVDVPYHALSHDPHTEVPRLYSAIGATWTESDAAQLDQVLARPAGTRQHKYHMARYGLQQAQVEEAFAPYLRLLKGFDSLDAQPTADL</sequence>
<dbReference type="Pfam" id="PF13469">
    <property type="entry name" value="Sulfotransfer_3"/>
    <property type="match status" value="1"/>
</dbReference>
<comment type="caution">
    <text evidence="1">The sequence shown here is derived from an EMBL/GenBank/DDBJ whole genome shotgun (WGS) entry which is preliminary data.</text>
</comment>
<keyword evidence="2" id="KW-1185">Reference proteome</keyword>
<evidence type="ECO:0000313" key="1">
    <source>
        <dbReference type="EMBL" id="MBL0888585.1"/>
    </source>
</evidence>
<protein>
    <submittedName>
        <fullName evidence="1">Sulfotransferase</fullName>
    </submittedName>
</protein>
<reference evidence="1 2" key="1">
    <citation type="journal article" date="2021" name="Arch. Microbiol.">
        <title>Myceligenerans indicum sp. nov., an actinobacterium isolated from mangrove sediment of Sundarbans, India.</title>
        <authorList>
            <person name="Asha K."/>
            <person name="Bhadury P."/>
        </authorList>
    </citation>
    <scope>NUCLEOTIDE SEQUENCE [LARGE SCALE GENOMIC DNA]</scope>
    <source>
        <strain evidence="1 2">I2</strain>
    </source>
</reference>
<dbReference type="PANTHER" id="PTHR36451">
    <property type="entry name" value="PAPS-DEPENDENT SULFOTRANSFERASE STF3"/>
    <property type="match status" value="1"/>
</dbReference>
<dbReference type="InterPro" id="IPR052736">
    <property type="entry name" value="Stf3_sulfotransferase"/>
</dbReference>
<gene>
    <name evidence="1" type="ORF">HGK34_20275</name>
</gene>
<organism evidence="1 2">
    <name type="scientific">Myceligenerans indicum</name>
    <dbReference type="NCBI Taxonomy" id="2593663"/>
    <lineage>
        <taxon>Bacteria</taxon>
        <taxon>Bacillati</taxon>
        <taxon>Actinomycetota</taxon>
        <taxon>Actinomycetes</taxon>
        <taxon>Micrococcales</taxon>
        <taxon>Promicromonosporaceae</taxon>
        <taxon>Myceligenerans</taxon>
    </lineage>
</organism>
<accession>A0ABS1LQW2</accession>
<dbReference type="EMBL" id="JABBYC010000065">
    <property type="protein sequence ID" value="MBL0888585.1"/>
    <property type="molecule type" value="Genomic_DNA"/>
</dbReference>
<evidence type="ECO:0000313" key="2">
    <source>
        <dbReference type="Proteomes" id="UP000675409"/>
    </source>
</evidence>
<proteinExistence type="predicted"/>
<dbReference type="SUPFAM" id="SSF52540">
    <property type="entry name" value="P-loop containing nucleoside triphosphate hydrolases"/>
    <property type="match status" value="1"/>
</dbReference>
<dbReference type="InterPro" id="IPR027417">
    <property type="entry name" value="P-loop_NTPase"/>
</dbReference>